<dbReference type="EMBL" id="BMAR01000059">
    <property type="protein sequence ID" value="GFR52170.1"/>
    <property type="molecule type" value="Genomic_DNA"/>
</dbReference>
<dbReference type="PROSITE" id="PS01098">
    <property type="entry name" value="LIPASE_GDSL_SER"/>
    <property type="match status" value="1"/>
</dbReference>
<evidence type="ECO:0000256" key="3">
    <source>
        <dbReference type="SAM" id="SignalP"/>
    </source>
</evidence>
<comment type="caution">
    <text evidence="4">The sequence shown here is derived from an EMBL/GenBank/DDBJ whole genome shotgun (WGS) entry which is preliminary data.</text>
</comment>
<dbReference type="InterPro" id="IPR051058">
    <property type="entry name" value="GDSL_Est/Lipase"/>
</dbReference>
<dbReference type="InterPro" id="IPR001087">
    <property type="entry name" value="GDSL"/>
</dbReference>
<feature type="signal peptide" evidence="3">
    <location>
        <begin position="1"/>
        <end position="21"/>
    </location>
</feature>
<evidence type="ECO:0000313" key="5">
    <source>
        <dbReference type="Proteomes" id="UP001054857"/>
    </source>
</evidence>
<proteinExistence type="inferred from homology"/>
<reference evidence="4 5" key="1">
    <citation type="journal article" date="2021" name="Sci. Rep.">
        <title>Genome sequencing of the multicellular alga Astrephomene provides insights into convergent evolution of germ-soma differentiation.</title>
        <authorList>
            <person name="Yamashita S."/>
            <person name="Yamamoto K."/>
            <person name="Matsuzaki R."/>
            <person name="Suzuki S."/>
            <person name="Yamaguchi H."/>
            <person name="Hirooka S."/>
            <person name="Minakuchi Y."/>
            <person name="Miyagishima S."/>
            <person name="Kawachi M."/>
            <person name="Toyoda A."/>
            <person name="Nozaki H."/>
        </authorList>
    </citation>
    <scope>NUCLEOTIDE SEQUENCE [LARGE SCALE GENOMIC DNA]</scope>
    <source>
        <strain evidence="4 5">NIES-4017</strain>
    </source>
</reference>
<dbReference type="SUPFAM" id="SSF52266">
    <property type="entry name" value="SGNH hydrolase"/>
    <property type="match status" value="1"/>
</dbReference>
<evidence type="ECO:0008006" key="6">
    <source>
        <dbReference type="Google" id="ProtNLM"/>
    </source>
</evidence>
<dbReference type="InterPro" id="IPR008265">
    <property type="entry name" value="Lipase_GDSL_AS"/>
</dbReference>
<dbReference type="PANTHER" id="PTHR45648">
    <property type="entry name" value="GDSL LIPASE/ACYLHYDROLASE FAMILY PROTEIN (AFU_ORTHOLOGUE AFUA_4G14700)"/>
    <property type="match status" value="1"/>
</dbReference>
<evidence type="ECO:0000313" key="4">
    <source>
        <dbReference type="EMBL" id="GFR52170.1"/>
    </source>
</evidence>
<dbReference type="PANTHER" id="PTHR45648:SF22">
    <property type="entry name" value="GDSL LIPASE_ACYLHYDROLASE FAMILY PROTEIN (AFU_ORTHOLOGUE AFUA_4G14700)"/>
    <property type="match status" value="1"/>
</dbReference>
<sequence>MASRSILALCTFCILLGLTAARPAPTTKYVLVFFGDSLTDTGNTLRDGGVPDPSIYYKGRYTNGPNWVDRLSQAVAAKYSTKVFNYAYGGATACPNAAVSSLFPYVMHLPNQTAKFLNDLQFGRTILSGDESARILPIQWIGSNDVQDTMVKQLQGVNFTMADVQAFVKGVVACRLQAAKSLLEAGLPFVVMLPMSPLHIAPAVPSAFKPMVAQLEVALDAALATGIAAVQSVLDALPPGFPGAGGKLHLLGDASWIQAGTTQIKPAFKNMTGSCFSSPVSSMVISPGIKLCAKPDSYLFYDNIHVSQRFHQWFAMKGVLPRLQELGLLPKKL</sequence>
<dbReference type="Proteomes" id="UP001054857">
    <property type="component" value="Unassembled WGS sequence"/>
</dbReference>
<dbReference type="GO" id="GO:0016298">
    <property type="term" value="F:lipase activity"/>
    <property type="evidence" value="ECO:0007669"/>
    <property type="project" value="InterPro"/>
</dbReference>
<name>A0AAD3E1U3_9CHLO</name>
<feature type="chain" id="PRO_5042134080" description="GDSL esterase/lipase" evidence="3">
    <location>
        <begin position="22"/>
        <end position="333"/>
    </location>
</feature>
<organism evidence="4 5">
    <name type="scientific">Astrephomene gubernaculifera</name>
    <dbReference type="NCBI Taxonomy" id="47775"/>
    <lineage>
        <taxon>Eukaryota</taxon>
        <taxon>Viridiplantae</taxon>
        <taxon>Chlorophyta</taxon>
        <taxon>core chlorophytes</taxon>
        <taxon>Chlorophyceae</taxon>
        <taxon>CS clade</taxon>
        <taxon>Chlamydomonadales</taxon>
        <taxon>Astrephomenaceae</taxon>
        <taxon>Astrephomene</taxon>
    </lineage>
</organism>
<dbReference type="GO" id="GO:0006629">
    <property type="term" value="P:lipid metabolic process"/>
    <property type="evidence" value="ECO:0007669"/>
    <property type="project" value="InterPro"/>
</dbReference>
<comment type="similarity">
    <text evidence="1">Belongs to the 'GDSL' lipolytic enzyme family.</text>
</comment>
<keyword evidence="3" id="KW-0732">Signal</keyword>
<evidence type="ECO:0000256" key="2">
    <source>
        <dbReference type="ARBA" id="ARBA00022801"/>
    </source>
</evidence>
<protein>
    <recommendedName>
        <fullName evidence="6">GDSL esterase/lipase</fullName>
    </recommendedName>
</protein>
<dbReference type="Pfam" id="PF00657">
    <property type="entry name" value="Lipase_GDSL"/>
    <property type="match status" value="1"/>
</dbReference>
<dbReference type="InterPro" id="IPR036514">
    <property type="entry name" value="SGNH_hydro_sf"/>
</dbReference>
<gene>
    <name evidence="4" type="ORF">Agub_g14703</name>
</gene>
<keyword evidence="2" id="KW-0378">Hydrolase</keyword>
<evidence type="ECO:0000256" key="1">
    <source>
        <dbReference type="ARBA" id="ARBA00008668"/>
    </source>
</evidence>
<accession>A0AAD3E1U3</accession>
<dbReference type="AlphaFoldDB" id="A0AAD3E1U3"/>
<keyword evidence="5" id="KW-1185">Reference proteome</keyword>
<dbReference type="Gene3D" id="3.40.50.1110">
    <property type="entry name" value="SGNH hydrolase"/>
    <property type="match status" value="1"/>
</dbReference>